<reference evidence="3" key="1">
    <citation type="submission" date="2017-08" db="EMBL/GenBank/DDBJ databases">
        <authorList>
            <person name="Cuomo C."/>
            <person name="Billmyre B."/>
            <person name="Heitman J."/>
        </authorList>
    </citation>
    <scope>NUCLEOTIDE SEQUENCE</scope>
    <source>
        <strain evidence="3">CBS 12478</strain>
    </source>
</reference>
<feature type="compositionally biased region" description="Polar residues" evidence="1">
    <location>
        <begin position="419"/>
        <end position="430"/>
    </location>
</feature>
<dbReference type="InterPro" id="IPR032640">
    <property type="entry name" value="AMPK1_CBM"/>
</dbReference>
<feature type="compositionally biased region" description="Low complexity" evidence="1">
    <location>
        <begin position="89"/>
        <end position="117"/>
    </location>
</feature>
<dbReference type="CDD" id="cd02859">
    <property type="entry name" value="E_set_AMPKbeta_like_N"/>
    <property type="match status" value="1"/>
</dbReference>
<evidence type="ECO:0000256" key="1">
    <source>
        <dbReference type="SAM" id="MobiDB-lite"/>
    </source>
</evidence>
<dbReference type="EMBL" id="CP144054">
    <property type="protein sequence ID" value="WWD18168.1"/>
    <property type="molecule type" value="Genomic_DNA"/>
</dbReference>
<evidence type="ECO:0000313" key="4">
    <source>
        <dbReference type="Proteomes" id="UP000322225"/>
    </source>
</evidence>
<feature type="region of interest" description="Disordered" evidence="1">
    <location>
        <begin position="89"/>
        <end position="218"/>
    </location>
</feature>
<gene>
    <name evidence="3" type="ORF">CI109_102617</name>
</gene>
<name>A0AAJ8LGE9_9TREE</name>
<dbReference type="GO" id="GO:0005634">
    <property type="term" value="C:nucleus"/>
    <property type="evidence" value="ECO:0007669"/>
    <property type="project" value="TreeGrafter"/>
</dbReference>
<dbReference type="Pfam" id="PF16561">
    <property type="entry name" value="AMPK1_CBM"/>
    <property type="match status" value="1"/>
</dbReference>
<dbReference type="Gene3D" id="2.60.40.10">
    <property type="entry name" value="Immunoglobulins"/>
    <property type="match status" value="1"/>
</dbReference>
<protein>
    <recommendedName>
        <fullName evidence="2">AMP-activated protein kinase glycogen-binding domain-containing protein</fullName>
    </recommendedName>
</protein>
<reference evidence="3" key="2">
    <citation type="submission" date="2024-01" db="EMBL/GenBank/DDBJ databases">
        <title>Comparative genomics of Cryptococcus and Kwoniella reveals pathogenesis evolution and contrasting modes of karyotype evolution via chromosome fusion or intercentromeric recombination.</title>
        <authorList>
            <person name="Coelho M.A."/>
            <person name="David-Palma M."/>
            <person name="Shea T."/>
            <person name="Bowers K."/>
            <person name="McGinley-Smith S."/>
            <person name="Mohammad A.W."/>
            <person name="Gnirke A."/>
            <person name="Yurkov A.M."/>
            <person name="Nowrousian M."/>
            <person name="Sun S."/>
            <person name="Cuomo C.A."/>
            <person name="Heitman J."/>
        </authorList>
    </citation>
    <scope>NUCLEOTIDE SEQUENCE</scope>
    <source>
        <strain evidence="3">CBS 12478</strain>
    </source>
</reference>
<dbReference type="SUPFAM" id="SSF81296">
    <property type="entry name" value="E set domains"/>
    <property type="match status" value="1"/>
</dbReference>
<sequence length="586" mass="59589">MAPHHLATFTWGPGAQTVYVAGNFNNWSADATPLHKQPDGSFAAEIPLPWGEKQAFKYVVDGDWKVREDEAKEWDAAGNMNNVYTAPSAAGAAAHVPSSPTTSKTTSSSTEQHSHPSSVPPTSAPDIDAPAPAETKTEASTLIASSAPGTASHPNPLLSLGGPISFGNAKPTASTTTRTSPTTTTATSTFPETTTTTTTSTTPIAPAGTSAIGGSEQQAAADSAATVAIPAAAAHQANPEATKPLSEESLAVQREKVAAHSNVGEALTGDEPQGLAERAAEYGSAAIAAIGGALGGAAAVVERATGVDLTHSSPLTVEEAKAQGIDVHSLQKVDGTSHTASTVAPPSKEAIDDLDEKIQELKLNTSKDTTGISDVPLPNGEPPKTSIAGPATINLHGTESNEQREHDIPAQHETKDNHTTVPQPVFTTISPRDPKKDRTLASTDNSDTAGTKPISDQPGVDLHAAKANAEANPGANTTLPAAGEKKISPDAPANNNIKPVTPTGPTAPASATDAPPATPAKTAPPVPASNGVASAATPVSAASTPASTPVKSTHTRDTTTTSDVKKKKSNIFGKIKHAFSPKDKSK</sequence>
<dbReference type="InterPro" id="IPR014756">
    <property type="entry name" value="Ig_E-set"/>
</dbReference>
<feature type="compositionally biased region" description="Basic residues" evidence="1">
    <location>
        <begin position="565"/>
        <end position="579"/>
    </location>
</feature>
<dbReference type="GO" id="GO:0019901">
    <property type="term" value="F:protein kinase binding"/>
    <property type="evidence" value="ECO:0007669"/>
    <property type="project" value="TreeGrafter"/>
</dbReference>
<dbReference type="GO" id="GO:0005737">
    <property type="term" value="C:cytoplasm"/>
    <property type="evidence" value="ECO:0007669"/>
    <property type="project" value="TreeGrafter"/>
</dbReference>
<evidence type="ECO:0000313" key="3">
    <source>
        <dbReference type="EMBL" id="WWD18168.1"/>
    </source>
</evidence>
<dbReference type="GO" id="GO:0007165">
    <property type="term" value="P:signal transduction"/>
    <property type="evidence" value="ECO:0007669"/>
    <property type="project" value="TreeGrafter"/>
</dbReference>
<keyword evidence="4" id="KW-1185">Reference proteome</keyword>
<feature type="region of interest" description="Disordered" evidence="1">
    <location>
        <begin position="363"/>
        <end position="586"/>
    </location>
</feature>
<dbReference type="KEGG" id="ksn:43590495"/>
<feature type="compositionally biased region" description="Low complexity" evidence="1">
    <location>
        <begin position="465"/>
        <end position="476"/>
    </location>
</feature>
<feature type="compositionally biased region" description="Polar residues" evidence="1">
    <location>
        <begin position="363"/>
        <end position="372"/>
    </location>
</feature>
<accession>A0AAJ8LGE9</accession>
<dbReference type="InterPro" id="IPR013783">
    <property type="entry name" value="Ig-like_fold"/>
</dbReference>
<feature type="compositionally biased region" description="Low complexity" evidence="1">
    <location>
        <begin position="171"/>
        <end position="210"/>
    </location>
</feature>
<proteinExistence type="predicted"/>
<feature type="domain" description="AMP-activated protein kinase glycogen-binding" evidence="2">
    <location>
        <begin position="8"/>
        <end position="85"/>
    </location>
</feature>
<dbReference type="InterPro" id="IPR050827">
    <property type="entry name" value="CRP1_MDG1_kinase"/>
</dbReference>
<organism evidence="3 4">
    <name type="scientific">Kwoniella shandongensis</name>
    <dbReference type="NCBI Taxonomy" id="1734106"/>
    <lineage>
        <taxon>Eukaryota</taxon>
        <taxon>Fungi</taxon>
        <taxon>Dikarya</taxon>
        <taxon>Basidiomycota</taxon>
        <taxon>Agaricomycotina</taxon>
        <taxon>Tremellomycetes</taxon>
        <taxon>Tremellales</taxon>
        <taxon>Cryptococcaceae</taxon>
        <taxon>Kwoniella</taxon>
    </lineage>
</organism>
<dbReference type="PANTHER" id="PTHR10343">
    <property type="entry name" value="5'-AMP-ACTIVATED PROTEIN KINASE , BETA SUBUNIT"/>
    <property type="match status" value="1"/>
</dbReference>
<dbReference type="Proteomes" id="UP000322225">
    <property type="component" value="Chromosome 4"/>
</dbReference>
<dbReference type="GO" id="GO:0031588">
    <property type="term" value="C:nucleotide-activated protein kinase complex"/>
    <property type="evidence" value="ECO:0007669"/>
    <property type="project" value="TreeGrafter"/>
</dbReference>
<feature type="compositionally biased region" description="Polar residues" evidence="1">
    <location>
        <begin position="440"/>
        <end position="449"/>
    </location>
</feature>
<dbReference type="RefSeq" id="XP_065823235.1">
    <property type="nucleotide sequence ID" value="XM_065967163.1"/>
</dbReference>
<feature type="compositionally biased region" description="Polar residues" evidence="1">
    <location>
        <begin position="138"/>
        <end position="153"/>
    </location>
</feature>
<feature type="compositionally biased region" description="Low complexity" evidence="1">
    <location>
        <begin position="532"/>
        <end position="562"/>
    </location>
</feature>
<feature type="compositionally biased region" description="Basic and acidic residues" evidence="1">
    <location>
        <begin position="399"/>
        <end position="418"/>
    </location>
</feature>
<dbReference type="PANTHER" id="PTHR10343:SF94">
    <property type="entry name" value="MDG1P"/>
    <property type="match status" value="1"/>
</dbReference>
<feature type="compositionally biased region" description="Pro residues" evidence="1">
    <location>
        <begin position="516"/>
        <end position="527"/>
    </location>
</feature>
<feature type="compositionally biased region" description="Low complexity" evidence="1">
    <location>
        <begin position="499"/>
        <end position="515"/>
    </location>
</feature>
<dbReference type="GeneID" id="43590495"/>
<evidence type="ECO:0000259" key="2">
    <source>
        <dbReference type="Pfam" id="PF16561"/>
    </source>
</evidence>
<dbReference type="AlphaFoldDB" id="A0AAJ8LGE9"/>